<protein>
    <submittedName>
        <fullName evidence="9">Efflux transporter periplasmic adaptor subunit</fullName>
    </submittedName>
</protein>
<dbReference type="GO" id="GO:0046686">
    <property type="term" value="P:response to cadmium ion"/>
    <property type="evidence" value="ECO:0007669"/>
    <property type="project" value="UniProtKB-KW"/>
</dbReference>
<evidence type="ECO:0000259" key="8">
    <source>
        <dbReference type="Pfam" id="PF25973"/>
    </source>
</evidence>
<dbReference type="RefSeq" id="WP_079448097.1">
    <property type="nucleotide sequence ID" value="NZ_JAVDPZ010000012.1"/>
</dbReference>
<reference evidence="9 10" key="1">
    <citation type="submission" date="2017-02" db="EMBL/GenBank/DDBJ databases">
        <title>Genome sequence of the nitrite-oxidizing bacterium Nitrobacter vulgaris strain Ab1.</title>
        <authorList>
            <person name="Mellbye B.L."/>
            <person name="Davis E.W."/>
            <person name="Spieck E."/>
            <person name="Chang J.H."/>
            <person name="Bottomley P.J."/>
            <person name="Sayavedra-Soto L.A."/>
        </authorList>
    </citation>
    <scope>NUCLEOTIDE SEQUENCE [LARGE SCALE GENOMIC DNA]</scope>
    <source>
        <strain evidence="9 10">Ab1</strain>
    </source>
</reference>
<dbReference type="InterPro" id="IPR051909">
    <property type="entry name" value="MFP_Cation_Efflux"/>
</dbReference>
<evidence type="ECO:0000259" key="6">
    <source>
        <dbReference type="Pfam" id="PF25954"/>
    </source>
</evidence>
<evidence type="ECO:0000259" key="7">
    <source>
        <dbReference type="Pfam" id="PF25967"/>
    </source>
</evidence>
<dbReference type="AlphaFoldDB" id="A0A1V4HUT6"/>
<dbReference type="GO" id="GO:0022857">
    <property type="term" value="F:transmembrane transporter activity"/>
    <property type="evidence" value="ECO:0007669"/>
    <property type="project" value="InterPro"/>
</dbReference>
<keyword evidence="2" id="KW-0813">Transport</keyword>
<dbReference type="SUPFAM" id="SSF111369">
    <property type="entry name" value="HlyD-like secretion proteins"/>
    <property type="match status" value="1"/>
</dbReference>
<organism evidence="9 10">
    <name type="scientific">Nitrobacter vulgaris</name>
    <dbReference type="NCBI Taxonomy" id="29421"/>
    <lineage>
        <taxon>Bacteria</taxon>
        <taxon>Pseudomonadati</taxon>
        <taxon>Pseudomonadota</taxon>
        <taxon>Alphaproteobacteria</taxon>
        <taxon>Hyphomicrobiales</taxon>
        <taxon>Nitrobacteraceae</taxon>
        <taxon>Nitrobacter</taxon>
    </lineage>
</organism>
<comment type="caution">
    <text evidence="9">The sequence shown here is derived from an EMBL/GenBank/DDBJ whole genome shotgun (WGS) entry which is preliminary data.</text>
</comment>
<keyword evidence="4" id="KW-0105">Cadmium resistance</keyword>
<dbReference type="InterPro" id="IPR058792">
    <property type="entry name" value="Beta-barrel_RND_2"/>
</dbReference>
<dbReference type="Gene3D" id="2.40.30.170">
    <property type="match status" value="1"/>
</dbReference>
<dbReference type="GO" id="GO:0015679">
    <property type="term" value="P:plasma membrane copper ion transport"/>
    <property type="evidence" value="ECO:0007669"/>
    <property type="project" value="TreeGrafter"/>
</dbReference>
<dbReference type="STRING" id="29421.B2M20_16420"/>
<dbReference type="InterPro" id="IPR058647">
    <property type="entry name" value="BSH_CzcB-like"/>
</dbReference>
<dbReference type="FunFam" id="2.40.30.170:FF:000010">
    <property type="entry name" value="Efflux RND transporter periplasmic adaptor subunit"/>
    <property type="match status" value="1"/>
</dbReference>
<feature type="domain" description="Multidrug resistance protein MdtA-like C-terminal permuted SH3" evidence="7">
    <location>
        <begin position="360"/>
        <end position="405"/>
    </location>
</feature>
<dbReference type="InterPro" id="IPR058627">
    <property type="entry name" value="MdtA-like_C"/>
</dbReference>
<evidence type="ECO:0000313" key="10">
    <source>
        <dbReference type="Proteomes" id="UP000189940"/>
    </source>
</evidence>
<proteinExistence type="inferred from homology"/>
<evidence type="ECO:0000256" key="2">
    <source>
        <dbReference type="ARBA" id="ARBA00022448"/>
    </source>
</evidence>
<evidence type="ECO:0000313" key="9">
    <source>
        <dbReference type="EMBL" id="OPH81746.1"/>
    </source>
</evidence>
<dbReference type="Proteomes" id="UP000189940">
    <property type="component" value="Unassembled WGS sequence"/>
</dbReference>
<dbReference type="GO" id="GO:0060003">
    <property type="term" value="P:copper ion export"/>
    <property type="evidence" value="ECO:0007669"/>
    <property type="project" value="TreeGrafter"/>
</dbReference>
<gene>
    <name evidence="9" type="ORF">B2M20_16420</name>
</gene>
<dbReference type="FunFam" id="2.40.420.20:FF:000006">
    <property type="entry name" value="RND family efflux transporter MFP subunit"/>
    <property type="match status" value="1"/>
</dbReference>
<evidence type="ECO:0000256" key="3">
    <source>
        <dbReference type="ARBA" id="ARBA00022833"/>
    </source>
</evidence>
<evidence type="ECO:0000256" key="4">
    <source>
        <dbReference type="ARBA" id="ARBA00043263"/>
    </source>
</evidence>
<feature type="domain" description="CusB-like beta-barrel" evidence="6">
    <location>
        <begin position="266"/>
        <end position="342"/>
    </location>
</feature>
<dbReference type="GO" id="GO:0046914">
    <property type="term" value="F:transition metal ion binding"/>
    <property type="evidence" value="ECO:0007669"/>
    <property type="project" value="TreeGrafter"/>
</dbReference>
<dbReference type="OrthoDB" id="9806939at2"/>
<dbReference type="GO" id="GO:0016020">
    <property type="term" value="C:membrane"/>
    <property type="evidence" value="ECO:0007669"/>
    <property type="project" value="InterPro"/>
</dbReference>
<evidence type="ECO:0000256" key="5">
    <source>
        <dbReference type="ARBA" id="ARBA00058766"/>
    </source>
</evidence>
<comment type="function">
    <text evidence="5">CzcA and CzcB together would act in zinc efflux nearly as effectively as the complete czc efflux system (CzcABC). The CzcB protein is thought to funnel zinc cations to the CzcA transport protein.</text>
</comment>
<dbReference type="Pfam" id="PF25954">
    <property type="entry name" value="Beta-barrel_RND_2"/>
    <property type="match status" value="1"/>
</dbReference>
<keyword evidence="3" id="KW-0862">Zinc</keyword>
<dbReference type="NCBIfam" id="TIGR01730">
    <property type="entry name" value="RND_mfp"/>
    <property type="match status" value="1"/>
</dbReference>
<dbReference type="Gene3D" id="2.40.420.20">
    <property type="match status" value="1"/>
</dbReference>
<dbReference type="EMBL" id="MWPQ01000055">
    <property type="protein sequence ID" value="OPH81746.1"/>
    <property type="molecule type" value="Genomic_DNA"/>
</dbReference>
<feature type="domain" description="CzcB-like barrel-sandwich hybrid" evidence="8">
    <location>
        <begin position="97"/>
        <end position="252"/>
    </location>
</feature>
<dbReference type="GO" id="GO:0030288">
    <property type="term" value="C:outer membrane-bounded periplasmic space"/>
    <property type="evidence" value="ECO:0007669"/>
    <property type="project" value="TreeGrafter"/>
</dbReference>
<evidence type="ECO:0000256" key="1">
    <source>
        <dbReference type="ARBA" id="ARBA00009477"/>
    </source>
</evidence>
<keyword evidence="10" id="KW-1185">Reference proteome</keyword>
<comment type="similarity">
    <text evidence="1">Belongs to the membrane fusion protein (MFP) (TC 8.A.1) family.</text>
</comment>
<dbReference type="Pfam" id="PF25973">
    <property type="entry name" value="BSH_CzcB"/>
    <property type="match status" value="1"/>
</dbReference>
<accession>A0A1V4HUT6</accession>
<dbReference type="Gene3D" id="2.40.50.100">
    <property type="match status" value="1"/>
</dbReference>
<name>A0A1V4HUT6_NITVU</name>
<dbReference type="Pfam" id="PF25967">
    <property type="entry name" value="RND-MFP_C"/>
    <property type="match status" value="1"/>
</dbReference>
<dbReference type="InterPro" id="IPR006143">
    <property type="entry name" value="RND_pump_MFP"/>
</dbReference>
<dbReference type="PANTHER" id="PTHR30097:SF15">
    <property type="entry name" value="CATION EFFLUX SYSTEM PROTEIN CUSB"/>
    <property type="match status" value="1"/>
</dbReference>
<sequence length="418" mass="45630">MRNLTSLWRAMTIPRIVIGLTIALALVGTAATVLRVDRGSAARNSVLDSEIKGSDGKLRLTASQWDTVSVQPVEEHVFRSEFRTEGKIALDQNLSTRIFAPYAGRVTELMVASGDHVEKGQLLFVIAAADSVDAQKDFVVALTTRNKAVSQVNLAQIVERRMSSLAKDRAASQREWQEAQANLTSSENDSRSAEVALEAARNRLRLVGKTDAEIEAFEKTGALTPDAPVYAPLAGTVLQRKVGMGQYVNAGASESDPVFLIGDTSKVWIVAYVRETDVAKVQIGERLMFKVLTQPDRMFETRIDYVAPGIDPDNRRLLVRATVDNADGLLKPEMFASVTIVDSDGELMPAVPLESVIYEGSNAHVWVVGDDQGVELRQIKLGQSSARLIQVLDGLRPGEKIVTRGSLFIDRMAVAKQT</sequence>
<dbReference type="PANTHER" id="PTHR30097">
    <property type="entry name" value="CATION EFFLUX SYSTEM PROTEIN CUSB"/>
    <property type="match status" value="1"/>
</dbReference>